<evidence type="ECO:0000313" key="9">
    <source>
        <dbReference type="EMBL" id="TWT35866.1"/>
    </source>
</evidence>
<proteinExistence type="inferred from homology"/>
<dbReference type="InterPro" id="IPR046544">
    <property type="entry name" value="GH146_SB_dom"/>
</dbReference>
<dbReference type="InterPro" id="IPR006710">
    <property type="entry name" value="Glyco_hydro_43"/>
</dbReference>
<evidence type="ECO:0000256" key="4">
    <source>
        <dbReference type="PIRSR" id="PIRSR606710-2"/>
    </source>
</evidence>
<dbReference type="AlphaFoldDB" id="A0A5C5VB62"/>
<dbReference type="Gene3D" id="2.115.10.20">
    <property type="entry name" value="Glycosyl hydrolase domain, family 43"/>
    <property type="match status" value="1"/>
</dbReference>
<evidence type="ECO:0000259" key="6">
    <source>
        <dbReference type="Pfam" id="PF16375"/>
    </source>
</evidence>
<dbReference type="InterPro" id="IPR012878">
    <property type="entry name" value="Beta-AFase-like_GH127_cat"/>
</dbReference>
<dbReference type="RefSeq" id="WP_197531115.1">
    <property type="nucleotide sequence ID" value="NZ_SIHJ01000001.1"/>
</dbReference>
<evidence type="ECO:0000259" key="5">
    <source>
        <dbReference type="Pfam" id="PF07944"/>
    </source>
</evidence>
<dbReference type="Pfam" id="PF04616">
    <property type="entry name" value="Glyco_hydro_43"/>
    <property type="match status" value="1"/>
</dbReference>
<dbReference type="GO" id="GO:0046556">
    <property type="term" value="F:alpha-L-arabinofuranosidase activity"/>
    <property type="evidence" value="ECO:0007669"/>
    <property type="project" value="UniProtKB-EC"/>
</dbReference>
<evidence type="ECO:0000256" key="1">
    <source>
        <dbReference type="ARBA" id="ARBA00009865"/>
    </source>
</evidence>
<evidence type="ECO:0000259" key="8">
    <source>
        <dbReference type="Pfam" id="PF20736"/>
    </source>
</evidence>
<dbReference type="GO" id="GO:0005975">
    <property type="term" value="P:carbohydrate metabolic process"/>
    <property type="evidence" value="ECO:0007669"/>
    <property type="project" value="InterPro"/>
</dbReference>
<feature type="site" description="Important for catalytic activity, responsible for pKa modulation of the active site Glu and correct orientation of both the proton donor and substrate" evidence="4">
    <location>
        <position position="894"/>
    </location>
</feature>
<dbReference type="PANTHER" id="PTHR31151">
    <property type="entry name" value="PROLINE-TRNA LIGASE (DUF1680)"/>
    <property type="match status" value="1"/>
</dbReference>
<keyword evidence="2 9" id="KW-0378">Hydrolase</keyword>
<dbReference type="InterPro" id="IPR008928">
    <property type="entry name" value="6-hairpin_glycosidase_sf"/>
</dbReference>
<sequence length="1064" mass="118966">MAANAEQPIEFFPLKQVELIDGPLADSLRLNRDHLLQYEPDRLLAPFLEEAGLEPKAPRYPNWESMGLGGHTAGHYLSALAATAAALDDPQCRERLGYMVGELARCQQAGGDGYVGGVPRGRELWEAIAGGQLQASSFSLGDRWVPLYNLHKTFAGLRDAYLVAGNEQAREVFIGLCGWCDDLFSPLSDEQLQAVLATEHGGMNEVLADAAAISGEDRFLKLARRFCHRALLDPLAAGQDRLSGMHANTQVPKVIGFHRVGELQDDARLRDAALFFWRRVAEQRSVAFGGNSVSEHFPSDDQYQRFIEHREGPETCNTYNMLRLTERLFAERGESRFMDFYERALFNHILSTQHPEHGGYVYFTPCRPRHYRVYSQPGVAFWCCVGTGMENHSRHGSALYAHRGDELFVNLFAHSRVDWADQGAQVLQTTRFPDEPRTSLEVTVDEPKRLVINVRRPAWAAGEGFAVRVNGEPWNADTNAAGYVAIDRTWHSGDRVEVDLPMQASVETLPNLSEYTAVMYGPIVLAAKTSEDDLDGLVAGDGRMEHVAAGPLRSLNGAPVLAARPDQIAEKVERVDTDRLRFRVADIVRPDEYRDLELIPLFRLHDARYVVYWKSAPAEDGADEQMAAAEEAKLALDRATVDRVTPGQQQPEAEHNFRGEDTQIGGDGGQSFRNASGWFSYDLNPRGEKSLTLQVTYRASDDRGFRLTWNGQPLPSSRARQRREGDLRVVEYRLTGDEVAKPATLRFTPDQGAATPDFVDVRLLRREDRPPAAVLPGVNADPHVAFFGDRCYLYPTTDGTEGWRSTSFQAWSSADMVNWRNEGVILDLPRDLKWADIHAWAPAIATKNGKYYYYYSANKNIGVAVADRPEGPFRDPLGKPLVSARDYRGMQAIDPMVFVDDDNQAYLYWGQGRCKAVPLADDMISFDPAQVRDITPPGYNEGPFVHKRDGRYYLSWSEYDTRDPRYSVAYGVADSPLGKFKKAADNPILKQSGKVRGAGHHSIGKVPGRDQWVIAYHRFRIPGGDGYNRETCLSPLRHAEDGAIQRVDVFETVEPIDLSSLNGE</sequence>
<evidence type="ECO:0000259" key="7">
    <source>
        <dbReference type="Pfam" id="PF20620"/>
    </source>
</evidence>
<dbReference type="Pfam" id="PF20620">
    <property type="entry name" value="DUF6805"/>
    <property type="match status" value="1"/>
</dbReference>
<dbReference type="InterPro" id="IPR032275">
    <property type="entry name" value="DUF4986"/>
</dbReference>
<comment type="caution">
    <text evidence="9">The sequence shown here is derived from an EMBL/GenBank/DDBJ whole genome shotgun (WGS) entry which is preliminary data.</text>
</comment>
<gene>
    <name evidence="9" type="primary">xynD_2</name>
    <name evidence="9" type="ORF">KOR34_07620</name>
</gene>
<evidence type="ECO:0000256" key="2">
    <source>
        <dbReference type="ARBA" id="ARBA00022801"/>
    </source>
</evidence>
<name>A0A5C5VB62_9BACT</name>
<dbReference type="InterPro" id="IPR023296">
    <property type="entry name" value="Glyco_hydro_beta-prop_sf"/>
</dbReference>
<feature type="domain" description="DUF4986" evidence="6">
    <location>
        <begin position="531"/>
        <end position="613"/>
    </location>
</feature>
<dbReference type="Pfam" id="PF16375">
    <property type="entry name" value="DUF4986"/>
    <property type="match status" value="1"/>
</dbReference>
<dbReference type="Pfam" id="PF20736">
    <property type="entry name" value="Glyco_hydro127M"/>
    <property type="match status" value="1"/>
</dbReference>
<accession>A0A5C5VB62</accession>
<feature type="domain" description="Non-reducing end beta-L-arabinofuranosidase-like GH127 middle" evidence="8">
    <location>
        <begin position="407"/>
        <end position="502"/>
    </location>
</feature>
<protein>
    <submittedName>
        <fullName evidence="9">Arabinoxylan arabinofuranohydrolase</fullName>
        <ecNumber evidence="9">3.2.1.55</ecNumber>
    </submittedName>
</protein>
<dbReference type="EC" id="3.2.1.55" evidence="9"/>
<comment type="similarity">
    <text evidence="1">Belongs to the glycosyl hydrolase 43 family.</text>
</comment>
<dbReference type="Proteomes" id="UP000316714">
    <property type="component" value="Unassembled WGS sequence"/>
</dbReference>
<feature type="domain" description="Non-reducing end beta-L-arabinofuranosidase-like GH127 catalytic" evidence="5">
    <location>
        <begin position="16"/>
        <end position="396"/>
    </location>
</feature>
<dbReference type="InterPro" id="IPR049046">
    <property type="entry name" value="Beta-AFase-like_GH127_middle"/>
</dbReference>
<dbReference type="EMBL" id="SIHJ01000001">
    <property type="protein sequence ID" value="TWT35866.1"/>
    <property type="molecule type" value="Genomic_DNA"/>
</dbReference>
<keyword evidence="10" id="KW-1185">Reference proteome</keyword>
<dbReference type="SUPFAM" id="SSF75005">
    <property type="entry name" value="Arabinanase/levansucrase/invertase"/>
    <property type="match status" value="1"/>
</dbReference>
<evidence type="ECO:0000313" key="10">
    <source>
        <dbReference type="Proteomes" id="UP000316714"/>
    </source>
</evidence>
<dbReference type="SUPFAM" id="SSF48208">
    <property type="entry name" value="Six-hairpin glycosidases"/>
    <property type="match status" value="1"/>
</dbReference>
<reference evidence="9 10" key="1">
    <citation type="submission" date="2019-02" db="EMBL/GenBank/DDBJ databases">
        <title>Deep-cultivation of Planctomycetes and their phenomic and genomic characterization uncovers novel biology.</title>
        <authorList>
            <person name="Wiegand S."/>
            <person name="Jogler M."/>
            <person name="Boedeker C."/>
            <person name="Pinto D."/>
            <person name="Vollmers J."/>
            <person name="Rivas-Marin E."/>
            <person name="Kohn T."/>
            <person name="Peeters S.H."/>
            <person name="Heuer A."/>
            <person name="Rast P."/>
            <person name="Oberbeckmann S."/>
            <person name="Bunk B."/>
            <person name="Jeske O."/>
            <person name="Meyerdierks A."/>
            <person name="Storesund J.E."/>
            <person name="Kallscheuer N."/>
            <person name="Luecker S."/>
            <person name="Lage O.M."/>
            <person name="Pohl T."/>
            <person name="Merkel B.J."/>
            <person name="Hornburger P."/>
            <person name="Mueller R.-W."/>
            <person name="Bruemmer F."/>
            <person name="Labrenz M."/>
            <person name="Spormann A.M."/>
            <person name="Op Den Camp H."/>
            <person name="Overmann J."/>
            <person name="Amann R."/>
            <person name="Jetten M.S.M."/>
            <person name="Mascher T."/>
            <person name="Medema M.H."/>
            <person name="Devos D.P."/>
            <person name="Kaster A.-K."/>
            <person name="Ovreas L."/>
            <person name="Rohde M."/>
            <person name="Galperin M.Y."/>
            <person name="Jogler C."/>
        </authorList>
    </citation>
    <scope>NUCLEOTIDE SEQUENCE [LARGE SCALE GENOMIC DNA]</scope>
    <source>
        <strain evidence="9 10">KOR34</strain>
    </source>
</reference>
<keyword evidence="3 9" id="KW-0326">Glycosidase</keyword>
<feature type="domain" description="Glycoside hydrolase GH146 substrate-binding" evidence="7">
    <location>
        <begin position="635"/>
        <end position="764"/>
    </location>
</feature>
<dbReference type="PANTHER" id="PTHR31151:SF0">
    <property type="entry name" value="PROLINE-TRNA LIGASE (DUF1680)"/>
    <property type="match status" value="1"/>
</dbReference>
<dbReference type="Pfam" id="PF07944">
    <property type="entry name" value="Beta-AFase-like_GH127_cat"/>
    <property type="match status" value="1"/>
</dbReference>
<evidence type="ECO:0000256" key="3">
    <source>
        <dbReference type="ARBA" id="ARBA00023295"/>
    </source>
</evidence>
<dbReference type="CDD" id="cd09004">
    <property type="entry name" value="GH43_bXyl-like"/>
    <property type="match status" value="1"/>
</dbReference>
<organism evidence="9 10">
    <name type="scientific">Posidoniimonas corsicana</name>
    <dbReference type="NCBI Taxonomy" id="1938618"/>
    <lineage>
        <taxon>Bacteria</taxon>
        <taxon>Pseudomonadati</taxon>
        <taxon>Planctomycetota</taxon>
        <taxon>Planctomycetia</taxon>
        <taxon>Pirellulales</taxon>
        <taxon>Lacipirellulaceae</taxon>
        <taxon>Posidoniimonas</taxon>
    </lineage>
</organism>